<dbReference type="EMBL" id="JAUTXU010000084">
    <property type="protein sequence ID" value="KAK3710447.1"/>
    <property type="molecule type" value="Genomic_DNA"/>
</dbReference>
<evidence type="ECO:0000313" key="2">
    <source>
        <dbReference type="Proteomes" id="UP001281147"/>
    </source>
</evidence>
<dbReference type="Proteomes" id="UP001281147">
    <property type="component" value="Unassembled WGS sequence"/>
</dbReference>
<protein>
    <submittedName>
        <fullName evidence="1">Uncharacterized protein</fullName>
    </submittedName>
</protein>
<keyword evidence="2" id="KW-1185">Reference proteome</keyword>
<accession>A0ACC3N5C5</accession>
<proteinExistence type="predicted"/>
<gene>
    <name evidence="1" type="ORF">LTR37_010290</name>
</gene>
<organism evidence="1 2">
    <name type="scientific">Vermiconidia calcicola</name>
    <dbReference type="NCBI Taxonomy" id="1690605"/>
    <lineage>
        <taxon>Eukaryota</taxon>
        <taxon>Fungi</taxon>
        <taxon>Dikarya</taxon>
        <taxon>Ascomycota</taxon>
        <taxon>Pezizomycotina</taxon>
        <taxon>Dothideomycetes</taxon>
        <taxon>Dothideomycetidae</taxon>
        <taxon>Mycosphaerellales</taxon>
        <taxon>Extremaceae</taxon>
        <taxon>Vermiconidia</taxon>
    </lineage>
</organism>
<comment type="caution">
    <text evidence="1">The sequence shown here is derived from an EMBL/GenBank/DDBJ whole genome shotgun (WGS) entry which is preliminary data.</text>
</comment>
<reference evidence="1" key="1">
    <citation type="submission" date="2023-07" db="EMBL/GenBank/DDBJ databases">
        <title>Black Yeasts Isolated from many extreme environments.</title>
        <authorList>
            <person name="Coleine C."/>
            <person name="Stajich J.E."/>
            <person name="Selbmann L."/>
        </authorList>
    </citation>
    <scope>NUCLEOTIDE SEQUENCE</scope>
    <source>
        <strain evidence="1">CCFEE 5714</strain>
    </source>
</reference>
<sequence length="316" mass="35658">MSEIYPRAEKVIVWLGKGDSSSENVMRMIPELATTMSEIQDLQSVNYETARCHIRSAVRDSFNLGRSSQLAQSRLVQTPLGVLQEACLAKEILFLCGSEQLDFVHPAHLATFIRKSRIVAGTEEDHKLPPGLESLDSLVDYKTYLHHDYDVGLVLLLNLTRSLRCRNIVDRVYGTLGLLHPRTRERITVDYSQEDLNHPAKLFTQAGKLMLEENGPFNRFTLFWFMSKPHMLDTPSWLPGHMYPIEGQALCMERAGWPKDPTSPYYEARISTSLSIPAVSLKHLDNIQIDGTIIDQEADVVHSTGNGHAMAVPTRM</sequence>
<evidence type="ECO:0000313" key="1">
    <source>
        <dbReference type="EMBL" id="KAK3710447.1"/>
    </source>
</evidence>
<name>A0ACC3N5C5_9PEZI</name>